<feature type="transmembrane region" description="Helical" evidence="7">
    <location>
        <begin position="96"/>
        <end position="114"/>
    </location>
</feature>
<keyword evidence="3" id="KW-1003">Cell membrane</keyword>
<keyword evidence="5 7" id="KW-1133">Transmembrane helix</keyword>
<comment type="similarity">
    <text evidence="2">Belongs to the MgtC/SapB family.</text>
</comment>
<evidence type="ECO:0000256" key="7">
    <source>
        <dbReference type="SAM" id="Phobius"/>
    </source>
</evidence>
<evidence type="ECO:0000256" key="3">
    <source>
        <dbReference type="ARBA" id="ARBA00022475"/>
    </source>
</evidence>
<feature type="transmembrane region" description="Helical" evidence="7">
    <location>
        <begin position="6"/>
        <end position="23"/>
    </location>
</feature>
<name>A0A1G2C9J2_9BACT</name>
<sequence>MTLEQMVGRFLLALVLGAILGWERQIIHKEAGIRTCMLVAAGAALFAMVGLTLPDLMLSEARAVSASNGAMGVVANIVVGIGFLGAGLIVKSGGHVHSLTTAAVVWAVAAVGMLAGLGLYQMAAFAAISLTILLYALRNVGVRREGPEKP</sequence>
<dbReference type="PRINTS" id="PR01837">
    <property type="entry name" value="MGTCSAPBPROT"/>
</dbReference>
<keyword evidence="4 7" id="KW-0812">Transmembrane</keyword>
<dbReference type="PANTHER" id="PTHR33778:SF1">
    <property type="entry name" value="MAGNESIUM TRANSPORTER YHID-RELATED"/>
    <property type="match status" value="1"/>
</dbReference>
<feature type="transmembrane region" description="Helical" evidence="7">
    <location>
        <begin position="120"/>
        <end position="137"/>
    </location>
</feature>
<keyword evidence="6 7" id="KW-0472">Membrane</keyword>
<feature type="domain" description="MgtC/SapB/SrpB/YhiD N-terminal" evidence="8">
    <location>
        <begin position="11"/>
        <end position="140"/>
    </location>
</feature>
<dbReference type="Pfam" id="PF02308">
    <property type="entry name" value="MgtC"/>
    <property type="match status" value="1"/>
</dbReference>
<protein>
    <recommendedName>
        <fullName evidence="8">MgtC/SapB/SrpB/YhiD N-terminal domain-containing protein</fullName>
    </recommendedName>
</protein>
<evidence type="ECO:0000313" key="10">
    <source>
        <dbReference type="Proteomes" id="UP000179059"/>
    </source>
</evidence>
<evidence type="ECO:0000259" key="8">
    <source>
        <dbReference type="Pfam" id="PF02308"/>
    </source>
</evidence>
<evidence type="ECO:0000256" key="1">
    <source>
        <dbReference type="ARBA" id="ARBA00004651"/>
    </source>
</evidence>
<evidence type="ECO:0000313" key="9">
    <source>
        <dbReference type="EMBL" id="OGY97886.1"/>
    </source>
</evidence>
<feature type="transmembrane region" description="Helical" evidence="7">
    <location>
        <begin position="35"/>
        <end position="57"/>
    </location>
</feature>
<dbReference type="AlphaFoldDB" id="A0A1G2C9J2"/>
<dbReference type="PANTHER" id="PTHR33778">
    <property type="entry name" value="PROTEIN MGTC"/>
    <property type="match status" value="1"/>
</dbReference>
<comment type="caution">
    <text evidence="9">The sequence shown here is derived from an EMBL/GenBank/DDBJ whole genome shotgun (WGS) entry which is preliminary data.</text>
</comment>
<reference evidence="9 10" key="1">
    <citation type="journal article" date="2016" name="Nat. Commun.">
        <title>Thousands of microbial genomes shed light on interconnected biogeochemical processes in an aquifer system.</title>
        <authorList>
            <person name="Anantharaman K."/>
            <person name="Brown C.T."/>
            <person name="Hug L.A."/>
            <person name="Sharon I."/>
            <person name="Castelle C.J."/>
            <person name="Probst A.J."/>
            <person name="Thomas B.C."/>
            <person name="Singh A."/>
            <person name="Wilkins M.J."/>
            <person name="Karaoz U."/>
            <person name="Brodie E.L."/>
            <person name="Williams K.H."/>
            <person name="Hubbard S.S."/>
            <person name="Banfield J.F."/>
        </authorList>
    </citation>
    <scope>NUCLEOTIDE SEQUENCE [LARGE SCALE GENOMIC DNA]</scope>
</reference>
<proteinExistence type="inferred from homology"/>
<evidence type="ECO:0000256" key="4">
    <source>
        <dbReference type="ARBA" id="ARBA00022692"/>
    </source>
</evidence>
<evidence type="ECO:0000256" key="6">
    <source>
        <dbReference type="ARBA" id="ARBA00023136"/>
    </source>
</evidence>
<organism evidence="9 10">
    <name type="scientific">Candidatus Liptonbacteria bacterium RIFCSPHIGHO2_01_FULL_57_28</name>
    <dbReference type="NCBI Taxonomy" id="1798647"/>
    <lineage>
        <taxon>Bacteria</taxon>
        <taxon>Candidatus Liptoniibacteriota</taxon>
    </lineage>
</organism>
<accession>A0A1G2C9J2</accession>
<comment type="subcellular location">
    <subcellularLocation>
        <location evidence="1">Cell membrane</location>
        <topology evidence="1">Multi-pass membrane protein</topology>
    </subcellularLocation>
</comment>
<dbReference type="STRING" id="1798647.A2855_02265"/>
<dbReference type="EMBL" id="MHKX01000021">
    <property type="protein sequence ID" value="OGY97886.1"/>
    <property type="molecule type" value="Genomic_DNA"/>
</dbReference>
<gene>
    <name evidence="9" type="ORF">A2855_02265</name>
</gene>
<evidence type="ECO:0000256" key="2">
    <source>
        <dbReference type="ARBA" id="ARBA00009298"/>
    </source>
</evidence>
<dbReference type="GO" id="GO:0005886">
    <property type="term" value="C:plasma membrane"/>
    <property type="evidence" value="ECO:0007669"/>
    <property type="project" value="UniProtKB-SubCell"/>
</dbReference>
<dbReference type="Proteomes" id="UP000179059">
    <property type="component" value="Unassembled WGS sequence"/>
</dbReference>
<feature type="transmembrane region" description="Helical" evidence="7">
    <location>
        <begin position="69"/>
        <end position="89"/>
    </location>
</feature>
<dbReference type="InterPro" id="IPR003416">
    <property type="entry name" value="MgtC/SapB/SrpB/YhiD_fam"/>
</dbReference>
<dbReference type="InterPro" id="IPR049177">
    <property type="entry name" value="MgtC_SapB_SrpB_YhiD_N"/>
</dbReference>
<evidence type="ECO:0000256" key="5">
    <source>
        <dbReference type="ARBA" id="ARBA00022989"/>
    </source>
</evidence>